<reference evidence="2 3" key="1">
    <citation type="submission" date="2019-10" db="EMBL/GenBank/DDBJ databases">
        <title>Glycomyces albidus sp. nov., a novel actinomycete isolated from rhizosphere soil of wheat (Triticum aestivum L.).</title>
        <authorList>
            <person name="Qian L."/>
        </authorList>
    </citation>
    <scope>NUCLEOTIDE SEQUENCE [LARGE SCALE GENOMIC DNA]</scope>
    <source>
        <strain evidence="2 3">NEAU-7082</strain>
    </source>
</reference>
<dbReference type="Proteomes" id="UP000477750">
    <property type="component" value="Unassembled WGS sequence"/>
</dbReference>
<name>A0A6L5G691_9ACTN</name>
<gene>
    <name evidence="2" type="ORF">GFD30_06065</name>
</gene>
<accession>A0A6L5G691</accession>
<keyword evidence="1" id="KW-0472">Membrane</keyword>
<comment type="caution">
    <text evidence="2">The sequence shown here is derived from an EMBL/GenBank/DDBJ whole genome shotgun (WGS) entry which is preliminary data.</text>
</comment>
<feature type="transmembrane region" description="Helical" evidence="1">
    <location>
        <begin position="21"/>
        <end position="41"/>
    </location>
</feature>
<feature type="transmembrane region" description="Helical" evidence="1">
    <location>
        <begin position="53"/>
        <end position="71"/>
    </location>
</feature>
<dbReference type="RefSeq" id="WP_153024316.1">
    <property type="nucleotide sequence ID" value="NZ_WIAO01000005.1"/>
</dbReference>
<evidence type="ECO:0000313" key="3">
    <source>
        <dbReference type="Proteomes" id="UP000477750"/>
    </source>
</evidence>
<sequence length="156" mass="18463">MRPVDAAEAARTLQAVRWHQPLAWWSLAAALLLAAACWFWPTAESTLERFMQGFARGCSYGWIGGSIILLSQRRMFFFDAQRRRVIDPRSRRDRYPSRGFERLEYSVYDGRIYQVARDGARKKLPFKRFWANREDWRTLVDLLLQDEPKQGFREEG</sequence>
<keyword evidence="1" id="KW-0812">Transmembrane</keyword>
<keyword evidence="3" id="KW-1185">Reference proteome</keyword>
<dbReference type="AlphaFoldDB" id="A0A6L5G691"/>
<evidence type="ECO:0000256" key="1">
    <source>
        <dbReference type="SAM" id="Phobius"/>
    </source>
</evidence>
<evidence type="ECO:0000313" key="2">
    <source>
        <dbReference type="EMBL" id="MQM25143.1"/>
    </source>
</evidence>
<dbReference type="EMBL" id="WIAO01000005">
    <property type="protein sequence ID" value="MQM25143.1"/>
    <property type="molecule type" value="Genomic_DNA"/>
</dbReference>
<proteinExistence type="predicted"/>
<keyword evidence="1" id="KW-1133">Transmembrane helix</keyword>
<organism evidence="2 3">
    <name type="scientific">Glycomyces albidus</name>
    <dbReference type="NCBI Taxonomy" id="2656774"/>
    <lineage>
        <taxon>Bacteria</taxon>
        <taxon>Bacillati</taxon>
        <taxon>Actinomycetota</taxon>
        <taxon>Actinomycetes</taxon>
        <taxon>Glycomycetales</taxon>
        <taxon>Glycomycetaceae</taxon>
        <taxon>Glycomyces</taxon>
    </lineage>
</organism>
<protein>
    <submittedName>
        <fullName evidence="2">Uncharacterized protein</fullName>
    </submittedName>
</protein>